<dbReference type="GO" id="GO:0003677">
    <property type="term" value="F:DNA binding"/>
    <property type="evidence" value="ECO:0007669"/>
    <property type="project" value="InterPro"/>
</dbReference>
<dbReference type="PROSITE" id="PS00093">
    <property type="entry name" value="N4_MTASE"/>
    <property type="match status" value="1"/>
</dbReference>
<dbReference type="GO" id="GO:0015667">
    <property type="term" value="F:site-specific DNA-methyltransferase (cytosine-N4-specific) activity"/>
    <property type="evidence" value="ECO:0007669"/>
    <property type="project" value="UniProtKB-EC"/>
</dbReference>
<proteinExistence type="inferred from homology"/>
<dbReference type="EMBL" id="MSLT01000012">
    <property type="protein sequence ID" value="OUD14276.1"/>
    <property type="molecule type" value="Genomic_DNA"/>
</dbReference>
<dbReference type="Gene3D" id="3.40.50.150">
    <property type="entry name" value="Vaccinia Virus protein VP39"/>
    <property type="match status" value="2"/>
</dbReference>
<comment type="caution">
    <text evidence="9">The sequence shown here is derived from an EMBL/GenBank/DDBJ whole genome shotgun (WGS) entry which is preliminary data.</text>
</comment>
<dbReference type="AlphaFoldDB" id="A0A251X8E7"/>
<keyword evidence="6" id="KW-0680">Restriction system</keyword>
<dbReference type="SUPFAM" id="SSF53335">
    <property type="entry name" value="S-adenosyl-L-methionine-dependent methyltransferases"/>
    <property type="match status" value="2"/>
</dbReference>
<evidence type="ECO:0000256" key="5">
    <source>
        <dbReference type="ARBA" id="ARBA00022691"/>
    </source>
</evidence>
<dbReference type="Proteomes" id="UP000194798">
    <property type="component" value="Unassembled WGS sequence"/>
</dbReference>
<dbReference type="InterPro" id="IPR029063">
    <property type="entry name" value="SAM-dependent_MTases_sf"/>
</dbReference>
<dbReference type="GO" id="GO:0032259">
    <property type="term" value="P:methylation"/>
    <property type="evidence" value="ECO:0007669"/>
    <property type="project" value="UniProtKB-KW"/>
</dbReference>
<evidence type="ECO:0000256" key="6">
    <source>
        <dbReference type="ARBA" id="ARBA00022747"/>
    </source>
</evidence>
<feature type="domain" description="Ribosomal RNA large subunit methyltransferase K/L-like methyltransferase" evidence="8">
    <location>
        <begin position="28"/>
        <end position="74"/>
    </location>
</feature>
<organism evidence="9 10">
    <name type="scientific">Thioflexithrix psekupsensis</name>
    <dbReference type="NCBI Taxonomy" id="1570016"/>
    <lineage>
        <taxon>Bacteria</taxon>
        <taxon>Pseudomonadati</taxon>
        <taxon>Pseudomonadota</taxon>
        <taxon>Gammaproteobacteria</taxon>
        <taxon>Thiotrichales</taxon>
        <taxon>Thioflexithrix</taxon>
    </lineage>
</organism>
<comment type="catalytic activity">
    <reaction evidence="7">
        <text>a 2'-deoxycytidine in DNA + S-adenosyl-L-methionine = an N(4)-methyl-2'-deoxycytidine in DNA + S-adenosyl-L-homocysteine + H(+)</text>
        <dbReference type="Rhea" id="RHEA:16857"/>
        <dbReference type="Rhea" id="RHEA-COMP:11369"/>
        <dbReference type="Rhea" id="RHEA-COMP:13674"/>
        <dbReference type="ChEBI" id="CHEBI:15378"/>
        <dbReference type="ChEBI" id="CHEBI:57856"/>
        <dbReference type="ChEBI" id="CHEBI:59789"/>
        <dbReference type="ChEBI" id="CHEBI:85452"/>
        <dbReference type="ChEBI" id="CHEBI:137933"/>
        <dbReference type="EC" id="2.1.1.113"/>
    </reaction>
</comment>
<evidence type="ECO:0000256" key="2">
    <source>
        <dbReference type="ARBA" id="ARBA00012185"/>
    </source>
</evidence>
<dbReference type="EC" id="2.1.1.113" evidence="2"/>
<evidence type="ECO:0000313" key="10">
    <source>
        <dbReference type="Proteomes" id="UP000194798"/>
    </source>
</evidence>
<evidence type="ECO:0000256" key="4">
    <source>
        <dbReference type="ARBA" id="ARBA00022679"/>
    </source>
</evidence>
<dbReference type="InterPro" id="IPR000241">
    <property type="entry name" value="RlmKL-like_Mtase"/>
</dbReference>
<gene>
    <name evidence="9" type="ORF">TPSD3_08085</name>
</gene>
<keyword evidence="4" id="KW-0808">Transferase</keyword>
<name>A0A251X8E7_9GAMM</name>
<dbReference type="InterPro" id="IPR017985">
    <property type="entry name" value="MeTrfase_CN4_CS"/>
</dbReference>
<evidence type="ECO:0000313" key="9">
    <source>
        <dbReference type="EMBL" id="OUD14276.1"/>
    </source>
</evidence>
<dbReference type="RefSeq" id="WP_086488057.1">
    <property type="nucleotide sequence ID" value="NZ_MSLT01000012.1"/>
</dbReference>
<reference evidence="9 10" key="1">
    <citation type="submission" date="2016-12" db="EMBL/GenBank/DDBJ databases">
        <title>Thioflexothrix psekupsii D3 genome sequencing and assembly.</title>
        <authorList>
            <person name="Fomenkov A."/>
            <person name="Vincze T."/>
            <person name="Grabovich M."/>
            <person name="Anton B.P."/>
            <person name="Dubinina G."/>
            <person name="Orlova M."/>
            <person name="Belousova E."/>
            <person name="Roberts R.J."/>
        </authorList>
    </citation>
    <scope>NUCLEOTIDE SEQUENCE [LARGE SCALE GENOMIC DNA]</scope>
    <source>
        <strain evidence="9">D3</strain>
    </source>
</reference>
<evidence type="ECO:0000259" key="8">
    <source>
        <dbReference type="Pfam" id="PF01170"/>
    </source>
</evidence>
<dbReference type="OrthoDB" id="5622773at2"/>
<keyword evidence="10" id="KW-1185">Reference proteome</keyword>
<comment type="similarity">
    <text evidence="1">Belongs to the N(4)/N(6)-methyltransferase family. N(4) subfamily.</text>
</comment>
<keyword evidence="3" id="KW-0489">Methyltransferase</keyword>
<evidence type="ECO:0000256" key="1">
    <source>
        <dbReference type="ARBA" id="ARBA00010203"/>
    </source>
</evidence>
<evidence type="ECO:0000256" key="3">
    <source>
        <dbReference type="ARBA" id="ARBA00022603"/>
    </source>
</evidence>
<sequence>MKTENKYLDTSWDFRTANVKEYTHCYHNYPAMMIPQIANRLINLYGKNAIRLFDPYCGTGTSLVEATLKGINAFGTDLNPMARLIAEAKTTVIELPILDLYLKEFNAFLFSLNFGINTINVVVPDFKNIDFWFKNETKEKLAIIKTFIDNIKDEKIKQFFWVAFSETIRESSLTRNSEFKLYRMPEKQRDKFNPDVFGMINSKLARNRKGLKDYIEKRKDVEAVIYAFNSSENIEKIDDNSIDIVVTSPPYGDSKTTVAYGQFSRLSNQWLGIENASQIDNQLMGGKARNVTKLGVKIIDEAIEKIAELDEKRAKEVYSFYVDYSQSIAHVAKVIKKGGYACYVVGNRRVKEVILETDEITKSLFQAHGFEHKNTFIRNIPNKRMPSKNSPSNIIGKTASTMNNEYIVIMQRR</sequence>
<protein>
    <recommendedName>
        <fullName evidence="2">site-specific DNA-methyltransferase (cytosine-N(4)-specific)</fullName>
        <ecNumber evidence="2">2.1.1.113</ecNumber>
    </recommendedName>
</protein>
<dbReference type="GO" id="GO:0009307">
    <property type="term" value="P:DNA restriction-modification system"/>
    <property type="evidence" value="ECO:0007669"/>
    <property type="project" value="UniProtKB-KW"/>
</dbReference>
<dbReference type="Pfam" id="PF01170">
    <property type="entry name" value="UPF0020"/>
    <property type="match status" value="1"/>
</dbReference>
<keyword evidence="5" id="KW-0949">S-adenosyl-L-methionine</keyword>
<accession>A0A251X8E7</accession>
<evidence type="ECO:0000256" key="7">
    <source>
        <dbReference type="ARBA" id="ARBA00049120"/>
    </source>
</evidence>